<dbReference type="OrthoDB" id="4584900at2759"/>
<proteinExistence type="predicted"/>
<evidence type="ECO:0000256" key="2">
    <source>
        <dbReference type="SAM" id="SignalP"/>
    </source>
</evidence>
<evidence type="ECO:0000256" key="1">
    <source>
        <dbReference type="SAM" id="MobiDB-lite"/>
    </source>
</evidence>
<gene>
    <name evidence="3" type="ORF">H0H81_007729</name>
</gene>
<dbReference type="Proteomes" id="UP000717328">
    <property type="component" value="Unassembled WGS sequence"/>
</dbReference>
<protein>
    <submittedName>
        <fullName evidence="3">Uncharacterized protein</fullName>
    </submittedName>
</protein>
<reference evidence="3" key="1">
    <citation type="submission" date="2021-02" db="EMBL/GenBank/DDBJ databases">
        <authorList>
            <person name="Nieuwenhuis M."/>
            <person name="Van De Peppel L.J.J."/>
        </authorList>
    </citation>
    <scope>NUCLEOTIDE SEQUENCE</scope>
    <source>
        <strain evidence="3">D49</strain>
    </source>
</reference>
<accession>A0A9P7FWT6</accession>
<sequence length="153" mass="16269">MLLKFIAVLTLASSVLSATTPTTAGDVTTSINSLVEFPGNPLYKPVSQEAARAMTNAKRLAVGLPLKPPTRRRVQASRAEPSGTPNYPTTGYLEARDANGMSIGYVLKAPNSFGQYLVMKANDPNSRLIVSLDKSDVEAGKVTNLQTVKCNTA</sequence>
<keyword evidence="2" id="KW-0732">Signal</keyword>
<feature type="region of interest" description="Disordered" evidence="1">
    <location>
        <begin position="70"/>
        <end position="90"/>
    </location>
</feature>
<name>A0A9P7FWT6_9AGAR</name>
<evidence type="ECO:0000313" key="4">
    <source>
        <dbReference type="Proteomes" id="UP000717328"/>
    </source>
</evidence>
<comment type="caution">
    <text evidence="3">The sequence shown here is derived from an EMBL/GenBank/DDBJ whole genome shotgun (WGS) entry which is preliminary data.</text>
</comment>
<organism evidence="3 4">
    <name type="scientific">Sphagnurus paluster</name>
    <dbReference type="NCBI Taxonomy" id="117069"/>
    <lineage>
        <taxon>Eukaryota</taxon>
        <taxon>Fungi</taxon>
        <taxon>Dikarya</taxon>
        <taxon>Basidiomycota</taxon>
        <taxon>Agaricomycotina</taxon>
        <taxon>Agaricomycetes</taxon>
        <taxon>Agaricomycetidae</taxon>
        <taxon>Agaricales</taxon>
        <taxon>Tricholomatineae</taxon>
        <taxon>Lyophyllaceae</taxon>
        <taxon>Sphagnurus</taxon>
    </lineage>
</organism>
<feature type="chain" id="PRO_5040433275" evidence="2">
    <location>
        <begin position="18"/>
        <end position="153"/>
    </location>
</feature>
<dbReference type="EMBL" id="JABCKI010005921">
    <property type="protein sequence ID" value="KAG5636532.1"/>
    <property type="molecule type" value="Genomic_DNA"/>
</dbReference>
<reference evidence="3" key="2">
    <citation type="submission" date="2021-10" db="EMBL/GenBank/DDBJ databases">
        <title>Phylogenomics reveals ancestral predisposition of the termite-cultivated fungus Termitomyces towards a domesticated lifestyle.</title>
        <authorList>
            <person name="Auxier B."/>
            <person name="Grum-Grzhimaylo A."/>
            <person name="Cardenas M.E."/>
            <person name="Lodge J.D."/>
            <person name="Laessoe T."/>
            <person name="Pedersen O."/>
            <person name="Smith M.E."/>
            <person name="Kuyper T.W."/>
            <person name="Franco-Molano E.A."/>
            <person name="Baroni T.J."/>
            <person name="Aanen D.K."/>
        </authorList>
    </citation>
    <scope>NUCLEOTIDE SEQUENCE</scope>
    <source>
        <strain evidence="3">D49</strain>
    </source>
</reference>
<evidence type="ECO:0000313" key="3">
    <source>
        <dbReference type="EMBL" id="KAG5636532.1"/>
    </source>
</evidence>
<keyword evidence="4" id="KW-1185">Reference proteome</keyword>
<dbReference type="AlphaFoldDB" id="A0A9P7FWT6"/>
<feature type="signal peptide" evidence="2">
    <location>
        <begin position="1"/>
        <end position="17"/>
    </location>
</feature>